<dbReference type="AlphaFoldDB" id="A0AB33K448"/>
<gene>
    <name evidence="1" type="ORF">KCMC57_59290</name>
</gene>
<dbReference type="PANTHER" id="PTHR43235:SF1">
    <property type="entry name" value="GLUTAMINE AMIDOTRANSFERASE PB2B2.05-RELATED"/>
    <property type="match status" value="1"/>
</dbReference>
<evidence type="ECO:0000313" key="1">
    <source>
        <dbReference type="EMBL" id="BFP49561.1"/>
    </source>
</evidence>
<organism evidence="1">
    <name type="scientific">Kitasatospora sp. CMC57</name>
    <dbReference type="NCBI Taxonomy" id="3231513"/>
    <lineage>
        <taxon>Bacteria</taxon>
        <taxon>Bacillati</taxon>
        <taxon>Actinomycetota</taxon>
        <taxon>Actinomycetes</taxon>
        <taxon>Kitasatosporales</taxon>
        <taxon>Streptomycetaceae</taxon>
        <taxon>Kitasatospora</taxon>
    </lineage>
</organism>
<dbReference type="InterPro" id="IPR044668">
    <property type="entry name" value="PuuD-like"/>
</dbReference>
<dbReference type="Pfam" id="PF07722">
    <property type="entry name" value="Peptidase_C26"/>
    <property type="match status" value="1"/>
</dbReference>
<dbReference type="EMBL" id="AP035881">
    <property type="protein sequence ID" value="BFP49561.1"/>
    <property type="molecule type" value="Genomic_DNA"/>
</dbReference>
<dbReference type="Gene3D" id="3.40.50.880">
    <property type="match status" value="1"/>
</dbReference>
<proteinExistence type="predicted"/>
<dbReference type="CDD" id="cd01745">
    <property type="entry name" value="GATase1_2"/>
    <property type="match status" value="1"/>
</dbReference>
<dbReference type="SUPFAM" id="SSF52317">
    <property type="entry name" value="Class I glutamine amidotransferase-like"/>
    <property type="match status" value="1"/>
</dbReference>
<sequence length="230" mass="24556">MTERPLIGVSSYRDEAAWGVWRQPAALIPQSYVEAVERVGGLPVLLPPQDPAGAARVLARLDGLVLAGGPDLDPASYGAEPHPRTGAPQQDRDCWEFALARSALDGGLPLLGVCRGMQLLNVALGGDLVQHLDPPDHQVAPATFRWREVETAPGSRLAAILGGHAKVRCYHHQAVSRPGEGLAVTARSSDGTVEAVELPGGRFVLGVQWHPETDPTDPRLFQALIKESTQ</sequence>
<reference evidence="1" key="1">
    <citation type="submission" date="2024-07" db="EMBL/GenBank/DDBJ databases">
        <title>Complete genome sequences of cellulolytic bacteria, Kitasatospora sp. CMC57 and Streptomyces sp. CMC78, isolated from Japanese agricultural soil.</title>
        <authorList>
            <person name="Hashimoto T."/>
            <person name="Ito M."/>
            <person name="Iwamoto M."/>
            <person name="Fukahori D."/>
            <person name="Shoda T."/>
            <person name="Sakoda M."/>
            <person name="Morohoshi T."/>
            <person name="Mitsuboshi M."/>
            <person name="Nishizawa T."/>
        </authorList>
    </citation>
    <scope>NUCLEOTIDE SEQUENCE</scope>
    <source>
        <strain evidence="1">CMC57</strain>
    </source>
</reference>
<dbReference type="PANTHER" id="PTHR43235">
    <property type="entry name" value="GLUTAMINE AMIDOTRANSFERASE PB2B2.05-RELATED"/>
    <property type="match status" value="1"/>
</dbReference>
<dbReference type="InterPro" id="IPR011697">
    <property type="entry name" value="Peptidase_C26"/>
</dbReference>
<dbReference type="RefSeq" id="WP_407991645.1">
    <property type="nucleotide sequence ID" value="NZ_AP035881.2"/>
</dbReference>
<dbReference type="GO" id="GO:0033969">
    <property type="term" value="F:gamma-glutamyl-gamma-aminobutyrate hydrolase activity"/>
    <property type="evidence" value="ECO:0007669"/>
    <property type="project" value="TreeGrafter"/>
</dbReference>
<dbReference type="GO" id="GO:0005829">
    <property type="term" value="C:cytosol"/>
    <property type="evidence" value="ECO:0007669"/>
    <property type="project" value="TreeGrafter"/>
</dbReference>
<protein>
    <submittedName>
        <fullName evidence="1">Gamma-glutamyl-gamma-aminobutyrate hydrolase family protein</fullName>
    </submittedName>
</protein>
<accession>A0AB33K448</accession>
<dbReference type="GO" id="GO:0006598">
    <property type="term" value="P:polyamine catabolic process"/>
    <property type="evidence" value="ECO:0007669"/>
    <property type="project" value="TreeGrafter"/>
</dbReference>
<dbReference type="InterPro" id="IPR029062">
    <property type="entry name" value="Class_I_gatase-like"/>
</dbReference>
<dbReference type="PROSITE" id="PS51273">
    <property type="entry name" value="GATASE_TYPE_1"/>
    <property type="match status" value="1"/>
</dbReference>
<name>A0AB33K448_9ACTN</name>
<keyword evidence="1" id="KW-0378">Hydrolase</keyword>